<dbReference type="RefSeq" id="WP_121001040.1">
    <property type="nucleotide sequence ID" value="NZ_RBXO01000001.1"/>
</dbReference>
<dbReference type="AlphaFoldDB" id="A0A495VR44"/>
<dbReference type="Gene3D" id="3.40.50.720">
    <property type="entry name" value="NAD(P)-binding Rossmann-like Domain"/>
    <property type="match status" value="1"/>
</dbReference>
<dbReference type="InterPro" id="IPR051604">
    <property type="entry name" value="Ergot_Alk_Oxidoreductase"/>
</dbReference>
<dbReference type="Pfam" id="PF13460">
    <property type="entry name" value="NAD_binding_10"/>
    <property type="match status" value="1"/>
</dbReference>
<keyword evidence="3" id="KW-1185">Reference proteome</keyword>
<reference evidence="2 3" key="1">
    <citation type="submission" date="2018-10" db="EMBL/GenBank/DDBJ databases">
        <title>Sequencing the genomes of 1000 actinobacteria strains.</title>
        <authorList>
            <person name="Klenk H.-P."/>
        </authorList>
    </citation>
    <scope>NUCLEOTIDE SEQUENCE [LARGE SCALE GENOMIC DNA]</scope>
    <source>
        <strain evidence="2 3">DSM 43800</strain>
    </source>
</reference>
<accession>A0A495VR44</accession>
<dbReference type="Gene3D" id="3.90.25.10">
    <property type="entry name" value="UDP-galactose 4-epimerase, domain 1"/>
    <property type="match status" value="1"/>
</dbReference>
<protein>
    <submittedName>
        <fullName evidence="2">Uncharacterized protein YbjT (DUF2867 family)</fullName>
    </submittedName>
</protein>
<sequence>MSEKPILVLGATGTTGRRVAARLAALGHAVRPASRRGAVRFDWAEPDTWRPALSGVGGVYLMAPHELPIDPAFVREAVGQGVRRLVLLSSRGIEEMGDERLLAAEAVVRDSGVDWTVLRADWFAQNFDEGFFRPAVEAGELAVPVGDDAQGFVDADDIAAVAVAALTEDGHAGQVYEPTGPRALTFGEALDLIGRALGRRLVFHGSAEAYRAQQAALGFPAEQTEAEVAAFHRLVTERPPTTTPTTDHVAKVTGREPIDFADYVTRAWGRP</sequence>
<dbReference type="PANTHER" id="PTHR43162:SF1">
    <property type="entry name" value="PRESTALK A DIFFERENTIATION PROTEIN A"/>
    <property type="match status" value="1"/>
</dbReference>
<gene>
    <name evidence="2" type="ORF">C8E97_0379</name>
</gene>
<dbReference type="OrthoDB" id="3250520at2"/>
<evidence type="ECO:0000259" key="1">
    <source>
        <dbReference type="Pfam" id="PF13460"/>
    </source>
</evidence>
<evidence type="ECO:0000313" key="2">
    <source>
        <dbReference type="EMBL" id="RKT51889.1"/>
    </source>
</evidence>
<organism evidence="2 3">
    <name type="scientific">Saccharothrix australiensis</name>
    <dbReference type="NCBI Taxonomy" id="2072"/>
    <lineage>
        <taxon>Bacteria</taxon>
        <taxon>Bacillati</taxon>
        <taxon>Actinomycetota</taxon>
        <taxon>Actinomycetes</taxon>
        <taxon>Pseudonocardiales</taxon>
        <taxon>Pseudonocardiaceae</taxon>
        <taxon>Saccharothrix</taxon>
    </lineage>
</organism>
<dbReference type="PANTHER" id="PTHR43162">
    <property type="match status" value="1"/>
</dbReference>
<comment type="caution">
    <text evidence="2">The sequence shown here is derived from an EMBL/GenBank/DDBJ whole genome shotgun (WGS) entry which is preliminary data.</text>
</comment>
<dbReference type="InterPro" id="IPR016040">
    <property type="entry name" value="NAD(P)-bd_dom"/>
</dbReference>
<evidence type="ECO:0000313" key="3">
    <source>
        <dbReference type="Proteomes" id="UP000282084"/>
    </source>
</evidence>
<dbReference type="Proteomes" id="UP000282084">
    <property type="component" value="Unassembled WGS sequence"/>
</dbReference>
<dbReference type="SUPFAM" id="SSF51735">
    <property type="entry name" value="NAD(P)-binding Rossmann-fold domains"/>
    <property type="match status" value="1"/>
</dbReference>
<dbReference type="InterPro" id="IPR036291">
    <property type="entry name" value="NAD(P)-bd_dom_sf"/>
</dbReference>
<proteinExistence type="predicted"/>
<dbReference type="EMBL" id="RBXO01000001">
    <property type="protein sequence ID" value="RKT51889.1"/>
    <property type="molecule type" value="Genomic_DNA"/>
</dbReference>
<name>A0A495VR44_9PSEU</name>
<feature type="domain" description="NAD(P)-binding" evidence="1">
    <location>
        <begin position="10"/>
        <end position="168"/>
    </location>
</feature>